<dbReference type="SUPFAM" id="SSF54695">
    <property type="entry name" value="POZ domain"/>
    <property type="match status" value="1"/>
</dbReference>
<keyword evidence="4" id="KW-1185">Reference proteome</keyword>
<dbReference type="EMBL" id="KN824284">
    <property type="protein sequence ID" value="KIM30658.1"/>
    <property type="molecule type" value="Genomic_DNA"/>
</dbReference>
<dbReference type="OrthoDB" id="3218112at2759"/>
<dbReference type="InterPro" id="IPR000210">
    <property type="entry name" value="BTB/POZ_dom"/>
</dbReference>
<sequence>MATLTALPLPMTARFPTGVKRRHRSPSPEPVRNQIQPSFNAEQIVGSRPRKCRRLQLPVVSAPPHISSNSQLFIAPNATRRLIDVGCIDKEGPISPAIFAQIMDGILVQQNDAALTTQSETFSTSSSVPSAVTALPEFAHARSTDWWFPDGDIVLGVENLMFRVHKRVLSEHSVVFEDMFALGEASTSLSSDSVETLPRVQLYDSAAEWMDTLAWIYTGSPSYDQQNVPFSTVKSHLTLSNKYEMPILRHLSQTTLERMYSLESLSIFGHSLPGDASCIANAPSALILAQQCDIPNVLPVSMYYLLTSHNLGTGESSLPFLDQHRGFARLLSVSTRFSTTLTLPLNMLPTYLHSEEDLSLCSIYEHDFHPSCRSLILGRWCAVFNMCYDLKNDRCSTSHPSVLFLHALKDLQRVVLDNTGAGSDYICHICNRSEVVVMQRTIVTVIKSLPGWFGL</sequence>
<evidence type="ECO:0000256" key="1">
    <source>
        <dbReference type="SAM" id="MobiDB-lite"/>
    </source>
</evidence>
<feature type="domain" description="BTB" evidence="2">
    <location>
        <begin position="151"/>
        <end position="225"/>
    </location>
</feature>
<dbReference type="SMART" id="SM00225">
    <property type="entry name" value="BTB"/>
    <property type="match status" value="1"/>
</dbReference>
<reference evidence="4" key="2">
    <citation type="submission" date="2015-01" db="EMBL/GenBank/DDBJ databases">
        <title>Evolutionary Origins and Diversification of the Mycorrhizal Mutualists.</title>
        <authorList>
            <consortium name="DOE Joint Genome Institute"/>
            <consortium name="Mycorrhizal Genomics Consortium"/>
            <person name="Kohler A."/>
            <person name="Kuo A."/>
            <person name="Nagy L.G."/>
            <person name="Floudas D."/>
            <person name="Copeland A."/>
            <person name="Barry K.W."/>
            <person name="Cichocki N."/>
            <person name="Veneault-Fourrey C."/>
            <person name="LaButti K."/>
            <person name="Lindquist E.A."/>
            <person name="Lipzen A."/>
            <person name="Lundell T."/>
            <person name="Morin E."/>
            <person name="Murat C."/>
            <person name="Riley R."/>
            <person name="Ohm R."/>
            <person name="Sun H."/>
            <person name="Tunlid A."/>
            <person name="Henrissat B."/>
            <person name="Grigoriev I.V."/>
            <person name="Hibbett D.S."/>
            <person name="Martin F."/>
        </authorList>
    </citation>
    <scope>NUCLEOTIDE SEQUENCE [LARGE SCALE GENOMIC DNA]</scope>
    <source>
        <strain evidence="4">MAFF 305830</strain>
    </source>
</reference>
<name>A0A0C2WX31_SERVB</name>
<dbReference type="Pfam" id="PF00651">
    <property type="entry name" value="BTB"/>
    <property type="match status" value="1"/>
</dbReference>
<dbReference type="Proteomes" id="UP000054097">
    <property type="component" value="Unassembled WGS sequence"/>
</dbReference>
<dbReference type="HOGENOM" id="CLU_601534_0_0_1"/>
<protein>
    <recommendedName>
        <fullName evidence="2">BTB domain-containing protein</fullName>
    </recommendedName>
</protein>
<feature type="region of interest" description="Disordered" evidence="1">
    <location>
        <begin position="15"/>
        <end position="34"/>
    </location>
</feature>
<reference evidence="3 4" key="1">
    <citation type="submission" date="2014-04" db="EMBL/GenBank/DDBJ databases">
        <authorList>
            <consortium name="DOE Joint Genome Institute"/>
            <person name="Kuo A."/>
            <person name="Zuccaro A."/>
            <person name="Kohler A."/>
            <person name="Nagy L.G."/>
            <person name="Floudas D."/>
            <person name="Copeland A."/>
            <person name="Barry K.W."/>
            <person name="Cichocki N."/>
            <person name="Veneault-Fourrey C."/>
            <person name="LaButti K."/>
            <person name="Lindquist E.A."/>
            <person name="Lipzen A."/>
            <person name="Lundell T."/>
            <person name="Morin E."/>
            <person name="Murat C."/>
            <person name="Sun H."/>
            <person name="Tunlid A."/>
            <person name="Henrissat B."/>
            <person name="Grigoriev I.V."/>
            <person name="Hibbett D.S."/>
            <person name="Martin F."/>
            <person name="Nordberg H.P."/>
            <person name="Cantor M.N."/>
            <person name="Hua S.X."/>
        </authorList>
    </citation>
    <scope>NUCLEOTIDE SEQUENCE [LARGE SCALE GENOMIC DNA]</scope>
    <source>
        <strain evidence="3 4">MAFF 305830</strain>
    </source>
</reference>
<dbReference type="Gene3D" id="3.30.710.10">
    <property type="entry name" value="Potassium Channel Kv1.1, Chain A"/>
    <property type="match status" value="1"/>
</dbReference>
<dbReference type="AlphaFoldDB" id="A0A0C2WX31"/>
<accession>A0A0C2WX31</accession>
<organism evidence="3 4">
    <name type="scientific">Serendipita vermifera MAFF 305830</name>
    <dbReference type="NCBI Taxonomy" id="933852"/>
    <lineage>
        <taxon>Eukaryota</taxon>
        <taxon>Fungi</taxon>
        <taxon>Dikarya</taxon>
        <taxon>Basidiomycota</taxon>
        <taxon>Agaricomycotina</taxon>
        <taxon>Agaricomycetes</taxon>
        <taxon>Sebacinales</taxon>
        <taxon>Serendipitaceae</taxon>
        <taxon>Serendipita</taxon>
    </lineage>
</organism>
<dbReference type="CDD" id="cd18186">
    <property type="entry name" value="BTB_POZ_ZBTB_KLHL-like"/>
    <property type="match status" value="1"/>
</dbReference>
<dbReference type="PROSITE" id="PS50097">
    <property type="entry name" value="BTB"/>
    <property type="match status" value="1"/>
</dbReference>
<dbReference type="STRING" id="933852.A0A0C2WX31"/>
<dbReference type="InterPro" id="IPR011333">
    <property type="entry name" value="SKP1/BTB/POZ_sf"/>
</dbReference>
<gene>
    <name evidence="3" type="ORF">M408DRAFT_289084</name>
</gene>
<evidence type="ECO:0000313" key="4">
    <source>
        <dbReference type="Proteomes" id="UP000054097"/>
    </source>
</evidence>
<evidence type="ECO:0000313" key="3">
    <source>
        <dbReference type="EMBL" id="KIM30658.1"/>
    </source>
</evidence>
<evidence type="ECO:0000259" key="2">
    <source>
        <dbReference type="PROSITE" id="PS50097"/>
    </source>
</evidence>
<proteinExistence type="predicted"/>